<evidence type="ECO:0000313" key="1">
    <source>
        <dbReference type="EMBL" id="DBA17655.1"/>
    </source>
</evidence>
<dbReference type="Proteomes" id="UP001181693">
    <property type="component" value="Unassembled WGS sequence"/>
</dbReference>
<comment type="caution">
    <text evidence="1">The sequence shown here is derived from an EMBL/GenBank/DDBJ whole genome shotgun (WGS) entry which is preliminary data.</text>
</comment>
<protein>
    <submittedName>
        <fullName evidence="1">Uncharacterized protein</fullName>
    </submittedName>
</protein>
<dbReference type="EMBL" id="DYDO01000010">
    <property type="protein sequence ID" value="DBA17655.1"/>
    <property type="molecule type" value="Genomic_DNA"/>
</dbReference>
<reference evidence="1" key="1">
    <citation type="thesis" date="2020" institute="ProQuest LLC" country="789 East Eisenhower Parkway, Ann Arbor, MI, USA">
        <title>Comparative Genomics and Chromosome Evolution.</title>
        <authorList>
            <person name="Mudd A.B."/>
        </authorList>
    </citation>
    <scope>NUCLEOTIDE SEQUENCE</scope>
    <source>
        <strain evidence="1">1538</strain>
        <tissue evidence="1">Blood</tissue>
    </source>
</reference>
<sequence length="81" mass="9013">MQTRSVGGGWMVRVPFSHQCLIHFGSCAAVKCAVLHPSCVNESLGTARGCRNLLLLEVSECIDYSSTNNLQYFYYYQAGFI</sequence>
<gene>
    <name evidence="1" type="ORF">GDO54_003072</name>
</gene>
<accession>A0AAV3A1Z7</accession>
<name>A0AAV3A1Z7_PYXAD</name>
<proteinExistence type="predicted"/>
<evidence type="ECO:0000313" key="2">
    <source>
        <dbReference type="Proteomes" id="UP001181693"/>
    </source>
</evidence>
<dbReference type="AlphaFoldDB" id="A0AAV3A1Z7"/>
<keyword evidence="2" id="KW-1185">Reference proteome</keyword>
<organism evidence="1 2">
    <name type="scientific">Pyxicephalus adspersus</name>
    <name type="common">African bullfrog</name>
    <dbReference type="NCBI Taxonomy" id="30357"/>
    <lineage>
        <taxon>Eukaryota</taxon>
        <taxon>Metazoa</taxon>
        <taxon>Chordata</taxon>
        <taxon>Craniata</taxon>
        <taxon>Vertebrata</taxon>
        <taxon>Euteleostomi</taxon>
        <taxon>Amphibia</taxon>
        <taxon>Batrachia</taxon>
        <taxon>Anura</taxon>
        <taxon>Neobatrachia</taxon>
        <taxon>Ranoidea</taxon>
        <taxon>Pyxicephalidae</taxon>
        <taxon>Pyxicephalinae</taxon>
        <taxon>Pyxicephalus</taxon>
    </lineage>
</organism>